<proteinExistence type="predicted"/>
<dbReference type="KEGG" id="bmur:ABE28_004610"/>
<dbReference type="Proteomes" id="UP000077926">
    <property type="component" value="Chromosome"/>
</dbReference>
<dbReference type="AlphaFoldDB" id="A0A1B3XKC2"/>
<sequence length="66" mass="7750">MFPHFYFILLYFSKAIVPKMKRGDLHFKLALFSGDEFLVEIGDRITLNKWWGMGLNELSADLPTNR</sequence>
<reference evidence="1 2" key="1">
    <citation type="submission" date="2016-08" db="EMBL/GenBank/DDBJ databases">
        <title>Complete genome sequence of Bacillus muralis G25-68, a strain with toxicity to nematodes.</title>
        <authorList>
            <person name="Zheng Z."/>
        </authorList>
    </citation>
    <scope>NUCLEOTIDE SEQUENCE [LARGE SCALE GENOMIC DNA]</scope>
    <source>
        <strain evidence="1 2">G25-68</strain>
    </source>
</reference>
<evidence type="ECO:0000313" key="1">
    <source>
        <dbReference type="EMBL" id="AOH53622.1"/>
    </source>
</evidence>
<protein>
    <submittedName>
        <fullName evidence="1">Uncharacterized protein</fullName>
    </submittedName>
</protein>
<accession>A0A1B3XKC2</accession>
<organism evidence="1 2">
    <name type="scientific">Peribacillus muralis</name>
    <dbReference type="NCBI Taxonomy" id="264697"/>
    <lineage>
        <taxon>Bacteria</taxon>
        <taxon>Bacillati</taxon>
        <taxon>Bacillota</taxon>
        <taxon>Bacilli</taxon>
        <taxon>Bacillales</taxon>
        <taxon>Bacillaceae</taxon>
        <taxon>Peribacillus</taxon>
    </lineage>
</organism>
<name>A0A1B3XKC2_9BACI</name>
<dbReference type="EMBL" id="CP017080">
    <property type="protein sequence ID" value="AOH53622.1"/>
    <property type="molecule type" value="Genomic_DNA"/>
</dbReference>
<evidence type="ECO:0000313" key="2">
    <source>
        <dbReference type="Proteomes" id="UP000077926"/>
    </source>
</evidence>
<gene>
    <name evidence="1" type="ORF">ABE28_004610</name>
</gene>
<keyword evidence="2" id="KW-1185">Reference proteome</keyword>